<dbReference type="PANTHER" id="PTHR22916:SF51">
    <property type="entry name" value="GLYCOSYLTRANSFERASE EPSH-RELATED"/>
    <property type="match status" value="1"/>
</dbReference>
<keyword evidence="2" id="KW-0808">Transferase</keyword>
<comment type="caution">
    <text evidence="4">The sequence shown here is derived from an EMBL/GenBank/DDBJ whole genome shotgun (WGS) entry which is preliminary data.</text>
</comment>
<dbReference type="Proteomes" id="UP000183496">
    <property type="component" value="Unassembled WGS sequence"/>
</dbReference>
<reference evidence="4 5" key="1">
    <citation type="submission" date="2016-10" db="EMBL/GenBank/DDBJ databases">
        <authorList>
            <person name="Varghese N."/>
            <person name="Submissions S."/>
        </authorList>
    </citation>
    <scope>NUCLEOTIDE SEQUENCE [LARGE SCALE GENOMIC DNA]</scope>
    <source>
        <strain evidence="5">DSM 19823 / KCTC 23066 / CCTCC M 208030 / D25</strain>
    </source>
</reference>
<name>A0AAJ5BFI2_MYRPR</name>
<evidence type="ECO:0000259" key="3">
    <source>
        <dbReference type="Pfam" id="PF00535"/>
    </source>
</evidence>
<gene>
    <name evidence="4" type="ORF">SAMN04488089_12412</name>
</gene>
<dbReference type="Gene3D" id="3.90.550.10">
    <property type="entry name" value="Spore Coat Polysaccharide Biosynthesis Protein SpsA, Chain A"/>
    <property type="match status" value="1"/>
</dbReference>
<dbReference type="RefSeq" id="WP_041892380.1">
    <property type="nucleotide sequence ID" value="NZ_CP010817.1"/>
</dbReference>
<dbReference type="SUPFAM" id="SSF53448">
    <property type="entry name" value="Nucleotide-diphospho-sugar transferases"/>
    <property type="match status" value="1"/>
</dbReference>
<dbReference type="InterPro" id="IPR029044">
    <property type="entry name" value="Nucleotide-diphossugar_trans"/>
</dbReference>
<keyword evidence="1" id="KW-0328">Glycosyltransferase</keyword>
<evidence type="ECO:0000256" key="2">
    <source>
        <dbReference type="ARBA" id="ARBA00022679"/>
    </source>
</evidence>
<dbReference type="EMBL" id="FOFY01000024">
    <property type="protein sequence ID" value="SER65466.1"/>
    <property type="molecule type" value="Genomic_DNA"/>
</dbReference>
<dbReference type="Pfam" id="PF00535">
    <property type="entry name" value="Glycos_transf_2"/>
    <property type="match status" value="1"/>
</dbReference>
<evidence type="ECO:0000313" key="4">
    <source>
        <dbReference type="EMBL" id="SER65466.1"/>
    </source>
</evidence>
<sequence length="332" mass="39280">MKLSIIVPAYNVELYLKRCIDSVFRQGLEDFEVLIINDGSKDNTLKLAKELEEEYFPFIKVLDQENKGLSAVRNRGVEVAIGKYVIFLDSDDFYNSNCLSTLLCNCLDSDLDVLEFGYELNFNGEIKEVILHENELRIFEKEEFIETYYFTPFAVNKIIKRKLLTDIGLKFVEGKLMEDDYFSTELYLNCNKIGVVNLVVYNYFHNPDSIRKVRNKLHELKVVEDLIFSLNQHCRLFEKAKNIKLSSLALRNLRERRESIYFFMIVRMLKLGLDYEDIQVYFDRVDINRITIFPNLYRGSKKQKIMYKVLVKILNNKLLFKRLVNSKIFSYL</sequence>
<evidence type="ECO:0000256" key="1">
    <source>
        <dbReference type="ARBA" id="ARBA00022676"/>
    </source>
</evidence>
<protein>
    <submittedName>
        <fullName evidence="4">Glycosyltransferase involved in cell wall bisynthesis</fullName>
    </submittedName>
</protein>
<evidence type="ECO:0000313" key="5">
    <source>
        <dbReference type="Proteomes" id="UP000183496"/>
    </source>
</evidence>
<dbReference type="GO" id="GO:0016758">
    <property type="term" value="F:hexosyltransferase activity"/>
    <property type="evidence" value="ECO:0007669"/>
    <property type="project" value="UniProtKB-ARBA"/>
</dbReference>
<proteinExistence type="predicted"/>
<dbReference type="CDD" id="cd00761">
    <property type="entry name" value="Glyco_tranf_GTA_type"/>
    <property type="match status" value="1"/>
</dbReference>
<accession>A0AAJ5BFI2</accession>
<dbReference type="PANTHER" id="PTHR22916">
    <property type="entry name" value="GLYCOSYLTRANSFERASE"/>
    <property type="match status" value="1"/>
</dbReference>
<dbReference type="InterPro" id="IPR001173">
    <property type="entry name" value="Glyco_trans_2-like"/>
</dbReference>
<dbReference type="KEGG" id="mpw:MPR_2132"/>
<organism evidence="4 5">
    <name type="scientific">Myroides profundi</name>
    <dbReference type="NCBI Taxonomy" id="480520"/>
    <lineage>
        <taxon>Bacteria</taxon>
        <taxon>Pseudomonadati</taxon>
        <taxon>Bacteroidota</taxon>
        <taxon>Flavobacteriia</taxon>
        <taxon>Flavobacteriales</taxon>
        <taxon>Flavobacteriaceae</taxon>
        <taxon>Myroides</taxon>
    </lineage>
</organism>
<feature type="domain" description="Glycosyltransferase 2-like" evidence="3">
    <location>
        <begin position="4"/>
        <end position="111"/>
    </location>
</feature>
<keyword evidence="5" id="KW-1185">Reference proteome</keyword>
<dbReference type="AlphaFoldDB" id="A0AAJ5BFI2"/>